<evidence type="ECO:0000313" key="3">
    <source>
        <dbReference type="Proteomes" id="UP001595457"/>
    </source>
</evidence>
<proteinExistence type="predicted"/>
<keyword evidence="1" id="KW-0175">Coiled coil</keyword>
<evidence type="ECO:0000313" key="2">
    <source>
        <dbReference type="EMBL" id="MFC2973169.1"/>
    </source>
</evidence>
<protein>
    <submittedName>
        <fullName evidence="2">TIGR02444 family protein</fullName>
    </submittedName>
</protein>
<dbReference type="EMBL" id="JBHRSJ010000029">
    <property type="protein sequence ID" value="MFC2973169.1"/>
    <property type="molecule type" value="Genomic_DNA"/>
</dbReference>
<dbReference type="NCBIfam" id="TIGR02444">
    <property type="entry name" value="TIGR02444 family protein"/>
    <property type="match status" value="1"/>
</dbReference>
<gene>
    <name evidence="2" type="ORF">ACFOJE_13215</name>
</gene>
<name>A0ABV7AUF7_9GAMM</name>
<keyword evidence="3" id="KW-1185">Reference proteome</keyword>
<dbReference type="RefSeq" id="WP_377814838.1">
    <property type="nucleotide sequence ID" value="NZ_JBHRSJ010000029.1"/>
</dbReference>
<evidence type="ECO:0000256" key="1">
    <source>
        <dbReference type="SAM" id="Coils"/>
    </source>
</evidence>
<sequence>MPVDLWNFALRLYRRPGVEPACLQLQAEGGDVCLLLCATWLEWRRIAPDGERCALLRDLARPWQETVAAPLRRLRQDWREAAREDVRLAALRGRLQQLELDAERELLTRLETACRDWPEAGADEGTSWLERLAGNAAHCRDALETLRAACHLPD</sequence>
<reference evidence="3" key="1">
    <citation type="journal article" date="2019" name="Int. J. Syst. Evol. Microbiol.">
        <title>The Global Catalogue of Microorganisms (GCM) 10K type strain sequencing project: providing services to taxonomists for standard genome sequencing and annotation.</title>
        <authorList>
            <consortium name="The Broad Institute Genomics Platform"/>
            <consortium name="The Broad Institute Genome Sequencing Center for Infectious Disease"/>
            <person name="Wu L."/>
            <person name="Ma J."/>
        </authorList>
    </citation>
    <scope>NUCLEOTIDE SEQUENCE [LARGE SCALE GENOMIC DNA]</scope>
    <source>
        <strain evidence="3">KCTC 62195</strain>
    </source>
</reference>
<dbReference type="Pfam" id="PF09523">
    <property type="entry name" value="DUF2390"/>
    <property type="match status" value="1"/>
</dbReference>
<accession>A0ABV7AUF7</accession>
<feature type="coiled-coil region" evidence="1">
    <location>
        <begin position="81"/>
        <end position="108"/>
    </location>
</feature>
<dbReference type="InterPro" id="IPR012659">
    <property type="entry name" value="CHP02444"/>
</dbReference>
<organism evidence="2 3">
    <name type="scientific">Azotobacter bryophylli</name>
    <dbReference type="NCBI Taxonomy" id="1986537"/>
    <lineage>
        <taxon>Bacteria</taxon>
        <taxon>Pseudomonadati</taxon>
        <taxon>Pseudomonadota</taxon>
        <taxon>Gammaproteobacteria</taxon>
        <taxon>Pseudomonadales</taxon>
        <taxon>Pseudomonadaceae</taxon>
        <taxon>Azotobacter</taxon>
    </lineage>
</organism>
<dbReference type="Proteomes" id="UP001595457">
    <property type="component" value="Unassembled WGS sequence"/>
</dbReference>
<comment type="caution">
    <text evidence="2">The sequence shown here is derived from an EMBL/GenBank/DDBJ whole genome shotgun (WGS) entry which is preliminary data.</text>
</comment>